<keyword evidence="3" id="KW-1185">Reference proteome</keyword>
<dbReference type="RefSeq" id="WP_033430573.1">
    <property type="nucleotide sequence ID" value="NZ_JNYO01000013.1"/>
</dbReference>
<dbReference type="KEGG" id="ssyi:EKG83_37800"/>
<organism evidence="2 3">
    <name type="scientific">Saccharothrix syringae</name>
    <name type="common">Nocardiopsis syringae</name>
    <dbReference type="NCBI Taxonomy" id="103733"/>
    <lineage>
        <taxon>Bacteria</taxon>
        <taxon>Bacillati</taxon>
        <taxon>Actinomycetota</taxon>
        <taxon>Actinomycetes</taxon>
        <taxon>Pseudonocardiales</taxon>
        <taxon>Pseudonocardiaceae</taxon>
        <taxon>Saccharothrix</taxon>
    </lineage>
</organism>
<name>A0A5Q0H865_SACSY</name>
<dbReference type="EMBL" id="CP034550">
    <property type="protein sequence ID" value="QFZ22416.1"/>
    <property type="molecule type" value="Genomic_DNA"/>
</dbReference>
<evidence type="ECO:0000313" key="3">
    <source>
        <dbReference type="Proteomes" id="UP000325787"/>
    </source>
</evidence>
<feature type="signal peptide" evidence="1">
    <location>
        <begin position="1"/>
        <end position="19"/>
    </location>
</feature>
<protein>
    <recommendedName>
        <fullName evidence="4">DUF3558 domain-containing protein</fullName>
    </recommendedName>
</protein>
<dbReference type="AlphaFoldDB" id="A0A5Q0H865"/>
<sequence>MGARMVVLALLAVVCSACSSEPPPPPVAPAIPTILPATTVTRAPQMVDRDLPDDCELIVPVDVLHARLGRELPGELKQVIGIPEPSIGRTAKIDCYYGVERQVLLTAPVVVGLAKYTDEATAANRVAESVDAERREGASVSQVDVGRQKASLVVTKDERLLVGSLGKTTFVSRAKAGVAPDEAVGAFLAAVAQQSMTPVEDA</sequence>
<accession>A0A5Q0H865</accession>
<evidence type="ECO:0008006" key="4">
    <source>
        <dbReference type="Google" id="ProtNLM"/>
    </source>
</evidence>
<evidence type="ECO:0000313" key="2">
    <source>
        <dbReference type="EMBL" id="QFZ22416.1"/>
    </source>
</evidence>
<feature type="chain" id="PRO_5039201688" description="DUF3558 domain-containing protein" evidence="1">
    <location>
        <begin position="20"/>
        <end position="202"/>
    </location>
</feature>
<evidence type="ECO:0000256" key="1">
    <source>
        <dbReference type="SAM" id="SignalP"/>
    </source>
</evidence>
<keyword evidence="1" id="KW-0732">Signal</keyword>
<dbReference type="Proteomes" id="UP000325787">
    <property type="component" value="Chromosome"/>
</dbReference>
<gene>
    <name evidence="2" type="ORF">EKG83_37800</name>
</gene>
<dbReference type="OrthoDB" id="3691226at2"/>
<proteinExistence type="predicted"/>
<reference evidence="3" key="1">
    <citation type="journal article" date="2021" name="Curr. Microbiol.">
        <title>Complete genome of nocamycin-producing strain Saccharothrix syringae NRRL B-16468 reveals the biosynthetic potential for secondary metabolites.</title>
        <authorList>
            <person name="Mo X."/>
            <person name="Yang S."/>
        </authorList>
    </citation>
    <scope>NUCLEOTIDE SEQUENCE [LARGE SCALE GENOMIC DNA]</scope>
    <source>
        <strain evidence="3">ATCC 51364 / DSM 43886 / JCM 6844 / KCTC 9398 / NBRC 14523 / NRRL B-16468 / INA 2240</strain>
    </source>
</reference>